<dbReference type="GO" id="GO:0048167">
    <property type="term" value="P:regulation of synaptic plasticity"/>
    <property type="evidence" value="ECO:0007669"/>
    <property type="project" value="TreeGrafter"/>
</dbReference>
<dbReference type="CDD" id="cd06714">
    <property type="entry name" value="PDZ_RIM-like"/>
    <property type="match status" value="1"/>
</dbReference>
<keyword evidence="6" id="KW-0813">Transport</keyword>
<evidence type="ECO:0000313" key="17">
    <source>
        <dbReference type="Proteomes" id="UP000694906"/>
    </source>
</evidence>
<dbReference type="Pfam" id="PF00168">
    <property type="entry name" value="C2"/>
    <property type="match status" value="2"/>
</dbReference>
<evidence type="ECO:0000256" key="8">
    <source>
        <dbReference type="ARBA" id="ARBA00022833"/>
    </source>
</evidence>
<feature type="compositionally biased region" description="Basic and acidic residues" evidence="12">
    <location>
        <begin position="481"/>
        <end position="498"/>
    </location>
</feature>
<evidence type="ECO:0000256" key="5">
    <source>
        <dbReference type="ARBA" id="ARBA00022771"/>
    </source>
</evidence>
<evidence type="ECO:0000256" key="1">
    <source>
        <dbReference type="ARBA" id="ARBA00022483"/>
    </source>
</evidence>
<evidence type="ECO:0000256" key="3">
    <source>
        <dbReference type="ARBA" id="ARBA00022723"/>
    </source>
</evidence>
<feature type="compositionally biased region" description="Polar residues" evidence="12">
    <location>
        <begin position="1407"/>
        <end position="1416"/>
    </location>
</feature>
<dbReference type="InterPro" id="IPR017455">
    <property type="entry name" value="Znf_FYVE-rel"/>
</dbReference>
<dbReference type="InterPro" id="IPR000008">
    <property type="entry name" value="C2_dom"/>
</dbReference>
<dbReference type="GeneID" id="101725156"/>
<evidence type="ECO:0000259" key="16">
    <source>
        <dbReference type="PROSITE" id="PS50916"/>
    </source>
</evidence>
<feature type="compositionally biased region" description="Basic and acidic residues" evidence="12">
    <location>
        <begin position="323"/>
        <end position="334"/>
    </location>
</feature>
<evidence type="ECO:0000256" key="10">
    <source>
        <dbReference type="ARBA" id="ARBA00034103"/>
    </source>
</evidence>
<dbReference type="InterPro" id="IPR039032">
    <property type="entry name" value="Rim-like"/>
</dbReference>
<keyword evidence="8" id="KW-0862">Zinc</keyword>
<feature type="region of interest" description="Disordered" evidence="12">
    <location>
        <begin position="190"/>
        <end position="604"/>
    </location>
</feature>
<evidence type="ECO:0000259" key="13">
    <source>
        <dbReference type="PROSITE" id="PS50004"/>
    </source>
</evidence>
<dbReference type="Proteomes" id="UP000694906">
    <property type="component" value="Unplaced"/>
</dbReference>
<keyword evidence="6" id="KW-0532">Neurotransmitter transport</keyword>
<feature type="compositionally biased region" description="Acidic residues" evidence="12">
    <location>
        <begin position="1341"/>
        <end position="1352"/>
    </location>
</feature>
<feature type="compositionally biased region" description="Basic and acidic residues" evidence="12">
    <location>
        <begin position="1120"/>
        <end position="1163"/>
    </location>
</feature>
<dbReference type="SUPFAM" id="SSF49562">
    <property type="entry name" value="C2 domain (Calcium/lipid-binding domain, CaLB)"/>
    <property type="match status" value="2"/>
</dbReference>
<dbReference type="Gene3D" id="2.30.42.10">
    <property type="match status" value="1"/>
</dbReference>
<keyword evidence="9" id="KW-0770">Synapse</keyword>
<feature type="compositionally biased region" description="Basic and acidic residues" evidence="12">
    <location>
        <begin position="353"/>
        <end position="372"/>
    </location>
</feature>
<keyword evidence="3" id="KW-0479">Metal-binding</keyword>
<feature type="region of interest" description="Disordered" evidence="12">
    <location>
        <begin position="629"/>
        <end position="655"/>
    </location>
</feature>
<feature type="domain" description="RabBD" evidence="16">
    <location>
        <begin position="22"/>
        <end position="190"/>
    </location>
</feature>
<keyword evidence="17" id="KW-1185">Reference proteome</keyword>
<dbReference type="InterPro" id="IPR036034">
    <property type="entry name" value="PDZ_sf"/>
</dbReference>
<dbReference type="GO" id="GO:0050806">
    <property type="term" value="P:positive regulation of synaptic transmission"/>
    <property type="evidence" value="ECO:0007669"/>
    <property type="project" value="TreeGrafter"/>
</dbReference>
<reference evidence="18" key="1">
    <citation type="submission" date="2025-08" db="UniProtKB">
        <authorList>
            <consortium name="RefSeq"/>
        </authorList>
    </citation>
    <scope>IDENTIFICATION</scope>
</reference>
<feature type="region of interest" description="Disordered" evidence="12">
    <location>
        <begin position="1476"/>
        <end position="1501"/>
    </location>
</feature>
<dbReference type="PROSITE" id="PS50178">
    <property type="entry name" value="ZF_FYVE"/>
    <property type="match status" value="1"/>
</dbReference>
<feature type="compositionally biased region" description="Basic and acidic residues" evidence="12">
    <location>
        <begin position="575"/>
        <end position="589"/>
    </location>
</feature>
<dbReference type="CDD" id="cd04028">
    <property type="entry name" value="C2B_RIM1alpha"/>
    <property type="match status" value="1"/>
</dbReference>
<feature type="compositionally biased region" description="Basic and acidic residues" evidence="12">
    <location>
        <begin position="1268"/>
        <end position="1279"/>
    </location>
</feature>
<dbReference type="SMART" id="SM00228">
    <property type="entry name" value="PDZ"/>
    <property type="match status" value="1"/>
</dbReference>
<feature type="domain" description="C2" evidence="13">
    <location>
        <begin position="825"/>
        <end position="950"/>
    </location>
</feature>
<feature type="compositionally biased region" description="Polar residues" evidence="12">
    <location>
        <begin position="443"/>
        <end position="469"/>
    </location>
</feature>
<dbReference type="GO" id="GO:0097151">
    <property type="term" value="P:positive regulation of inhibitory postsynaptic potential"/>
    <property type="evidence" value="ECO:0007669"/>
    <property type="project" value="UniProtKB-ARBA"/>
</dbReference>
<dbReference type="PANTHER" id="PTHR12157">
    <property type="entry name" value="REGULATING SYNAPTIC MEMBRANE EXOCYTOSIS PROTEIN"/>
    <property type="match status" value="1"/>
</dbReference>
<keyword evidence="5 11" id="KW-0863">Zinc-finger</keyword>
<evidence type="ECO:0000256" key="2">
    <source>
        <dbReference type="ARBA" id="ARBA00022553"/>
    </source>
</evidence>
<evidence type="ECO:0000256" key="7">
    <source>
        <dbReference type="ARBA" id="ARBA00022782"/>
    </source>
</evidence>
<keyword evidence="4" id="KW-0677">Repeat</keyword>
<feature type="compositionally biased region" description="Polar residues" evidence="12">
    <location>
        <begin position="190"/>
        <end position="199"/>
    </location>
</feature>
<evidence type="ECO:0000259" key="14">
    <source>
        <dbReference type="PROSITE" id="PS50106"/>
    </source>
</evidence>
<dbReference type="SUPFAM" id="SSF57903">
    <property type="entry name" value="FYVE/PHD zinc finger"/>
    <property type="match status" value="1"/>
</dbReference>
<evidence type="ECO:0000256" key="4">
    <source>
        <dbReference type="ARBA" id="ARBA00022737"/>
    </source>
</evidence>
<feature type="region of interest" description="Disordered" evidence="12">
    <location>
        <begin position="1268"/>
        <end position="1462"/>
    </location>
</feature>
<evidence type="ECO:0000259" key="15">
    <source>
        <dbReference type="PROSITE" id="PS50178"/>
    </source>
</evidence>
<keyword evidence="2" id="KW-0597">Phosphoprotein</keyword>
<dbReference type="PROSITE" id="PS50106">
    <property type="entry name" value="PDZ"/>
    <property type="match status" value="1"/>
</dbReference>
<comment type="subcellular location">
    <subcellularLocation>
        <location evidence="10">Synapse</location>
    </subcellularLocation>
</comment>
<feature type="compositionally biased region" description="Basic and acidic residues" evidence="12">
    <location>
        <begin position="1091"/>
        <end position="1109"/>
    </location>
</feature>
<feature type="compositionally biased region" description="Polar residues" evidence="12">
    <location>
        <begin position="516"/>
        <end position="527"/>
    </location>
</feature>
<accession>A0AAX6QXM6</accession>
<feature type="domain" description="FYVE-type" evidence="15">
    <location>
        <begin position="122"/>
        <end position="178"/>
    </location>
</feature>
<dbReference type="FunFam" id="3.30.40.10:FF:000546">
    <property type="entry name" value="Regulating synaptic membrane exocytosis 1"/>
    <property type="match status" value="1"/>
</dbReference>
<feature type="compositionally biased region" description="Polar residues" evidence="12">
    <location>
        <begin position="1079"/>
        <end position="1090"/>
    </location>
</feature>
<feature type="region of interest" description="Disordered" evidence="12">
    <location>
        <begin position="1025"/>
        <end position="1220"/>
    </location>
</feature>
<dbReference type="SUPFAM" id="SSF50156">
    <property type="entry name" value="PDZ domain-like"/>
    <property type="match status" value="1"/>
</dbReference>
<dbReference type="FunFam" id="2.60.40.150:FF:000001">
    <property type="entry name" value="Regulating synaptic membrane exocytosis 3, isoform CRA_a"/>
    <property type="match status" value="1"/>
</dbReference>
<dbReference type="GO" id="GO:0048791">
    <property type="term" value="P:calcium ion-regulated exocytosis of neurotransmitter"/>
    <property type="evidence" value="ECO:0007669"/>
    <property type="project" value="TreeGrafter"/>
</dbReference>
<dbReference type="InterPro" id="IPR035892">
    <property type="entry name" value="C2_domain_sf"/>
</dbReference>
<feature type="region of interest" description="Disordered" evidence="12">
    <location>
        <begin position="1"/>
        <end position="69"/>
    </location>
</feature>
<feature type="compositionally biased region" description="Acidic residues" evidence="12">
    <location>
        <begin position="564"/>
        <end position="574"/>
    </location>
</feature>
<dbReference type="InterPro" id="IPR001478">
    <property type="entry name" value="PDZ"/>
</dbReference>
<dbReference type="CDD" id="cd04031">
    <property type="entry name" value="C2A_RIM1alpha"/>
    <property type="match status" value="1"/>
</dbReference>
<feature type="compositionally biased region" description="Basic and acidic residues" evidence="12">
    <location>
        <begin position="279"/>
        <end position="292"/>
    </location>
</feature>
<dbReference type="InterPro" id="IPR010911">
    <property type="entry name" value="Rab_BD"/>
</dbReference>
<dbReference type="PANTHER" id="PTHR12157:SF15">
    <property type="entry name" value="REGULATING SYNAPTIC MEMBRANE EXOCYTOSIS PROTEIN 2"/>
    <property type="match status" value="1"/>
</dbReference>
<dbReference type="GO" id="GO:0008270">
    <property type="term" value="F:zinc ion binding"/>
    <property type="evidence" value="ECO:0007669"/>
    <property type="project" value="UniProtKB-KW"/>
</dbReference>
<evidence type="ECO:0000313" key="18">
    <source>
        <dbReference type="RefSeq" id="XP_012929567.1"/>
    </source>
</evidence>
<feature type="compositionally biased region" description="Polar residues" evidence="12">
    <location>
        <begin position="1194"/>
        <end position="1203"/>
    </location>
</feature>
<dbReference type="FunFam" id="2.30.42.10:FF:000003">
    <property type="entry name" value="Regulating synaptic membrane exocytosis protein 1, putative"/>
    <property type="match status" value="1"/>
</dbReference>
<organism evidence="17 18">
    <name type="scientific">Heterocephalus glaber</name>
    <name type="common">Naked mole rat</name>
    <dbReference type="NCBI Taxonomy" id="10181"/>
    <lineage>
        <taxon>Eukaryota</taxon>
        <taxon>Metazoa</taxon>
        <taxon>Chordata</taxon>
        <taxon>Craniata</taxon>
        <taxon>Vertebrata</taxon>
        <taxon>Euteleostomi</taxon>
        <taxon>Mammalia</taxon>
        <taxon>Eutheria</taxon>
        <taxon>Euarchontoglires</taxon>
        <taxon>Glires</taxon>
        <taxon>Rodentia</taxon>
        <taxon>Hystricomorpha</taxon>
        <taxon>Bathyergidae</taxon>
        <taxon>Heterocephalus</taxon>
    </lineage>
</organism>
<dbReference type="PROSITE" id="PS50004">
    <property type="entry name" value="C2"/>
    <property type="match status" value="2"/>
</dbReference>
<dbReference type="CTD" id="9699"/>
<evidence type="ECO:0000256" key="11">
    <source>
        <dbReference type="PROSITE-ProRule" id="PRU00091"/>
    </source>
</evidence>
<sequence>MSAPAGPRGRSAPAAAPLPPAMPDLSHLTEEERKIILAVMDRQRKEEEKEQSVLKVKEEPKPQPTQWFPFSGITELVNNVLQPQQKQQNEKEPQTKLHQQFEMYKEQVKKMGEESQQQQEQKGDAPTCGICHKTKFADGCGHNCSYCQTKFCARCGGRVSLRSNKVMWVCNLCRKQQEILTKSGAWFYNSGSNTPQQPDQKVPGGVRNEEAPQEKKAKLHEQAQFQGRPGDLSVPAVERSRSHGLTRQESIKDGSGVRHQTVSDTASDRKRSPSVSGDQNRRYDQREEREEYSQYASSDSAMPRSPSGYADRRSQREPQFYEESDHLSYRDSNRRSRRHSKEYIVDDEDVESRDEYDRQRREEEEYQARYRSDPNLARYPVKPQPYEEQMRIHAEVSRARHERRHSDVSLANAELEDSRVSLLRMDRPSRQRSISERRAAMENQRSYSMERTQEAQGQSSYPQRTTNHSPPTPRRSPIPVDRPDLRRTDSLRKQHHLDPNSAVRKTKREKMETMLRNDSLSSDQSESVRPPPPKPHKSKKGGKMRQVSLSSSEEEMASTPEYTSCDDVEIESESVSEKGDSQKGKRKISEQAVLSDSNTRSERQKKMMYFGGHSLEEDLEWSEPQIKDSGVDTCSSTTLNEDHSHSAEHPVTWQPSKDGDRLIGRILLNKRLKDGSVPRDSGAMLGLKVVGGKMTESGRLCAFITKVKKGSLADTVGHLRPGDEVLEWSGRLLQGATFEEVYNIILESKPEPQVELVVSRPIGDIPRVPDSTHAQLESSSSSFESQKMDRPSISVTSPMSPGMLRDVPQFLSGQLSSQSLSRRTPPFVPRVQIKLWFDKVGHQLIVTILGAKDLPSREDGRPRNPYVKIYFLPDRSDKNKRRTKTVKKTLEPKWNQTFIYSPVHRREFRERMLEITLWDQARVREEESEFLGEILIELETALLDDEPHWYKLQTHDVSSLPLPHPSPYMPRRQLHGESPTRRLQNKSLCSYNSGSKRISDSEISDYDCDDGIGVVSDYRHNGRDLQSSTLSVPEQVMSSNHCSPSGSPHRVDAIGRTRSWSPSVPPPQSRNVEQGLRGTRTTTGHYNTISRMDRHRVMDDHYSPERDSHFLTLPRSRHSQSSEHRHRDCEAADRQPYHRSRATEQRPLLERTTTRSRSTERPDSNLMRSMPSLMTGRSAPPSPALSRPRPCTGSVRTSPSSTPVAGRRGRQLPQLPPKGALERKNGVKEIKPYEGAMDIEERNRQMKINKYKQVAGSDPRLEQDYHSKYRSGWDPHRGADNISTKSSDSDVSDISAVSRTSSASRFSSTSYMSVQSERPRGNKKIRPKGIEEGGQGGGKNEEEEEAKEEGIDESGKGKEITEACDKERTRGSGDQGKSQDTPERGKEREQWSKEDLQRTLSQDDDSVFTSKMQGRQTGDPGKSVTRSTSVGGDLCSLDKNDGSQSDTAVGAPGTGGQKRRSSIGAKVVAIVGLSRKSRSASQLSRTEGGGKKLRSTVQRSTETGLAVEMRNWMTRQASRESTEGSMNSYSSEGNLIFPSVRLASDSQFSDFLGGLGPAQLVGRQTLATPAMGDIQVGMMDKKGQLEVEIIRARGLVVKPGSKTLPAPYVKVYLLDNGVCVAKKKTKVARKTLEPLYQQLLSFEESPQGKVLQIIVWGDYGRMDHKSFMGVAQILLDELELSNMVIGWFKLFPPSSLVDPTLAPLTRRASQSSLESSTGPSYSRS</sequence>
<feature type="compositionally biased region" description="Basic and acidic residues" evidence="12">
    <location>
        <begin position="27"/>
        <end position="61"/>
    </location>
</feature>
<dbReference type="Gene3D" id="2.60.40.150">
    <property type="entry name" value="C2 domain"/>
    <property type="match status" value="2"/>
</dbReference>
<dbReference type="RefSeq" id="XP_012929567.1">
    <property type="nucleotide sequence ID" value="XM_013074113.2"/>
</dbReference>
<dbReference type="PROSITE" id="PS50916">
    <property type="entry name" value="RABBD"/>
    <property type="match status" value="1"/>
</dbReference>
<dbReference type="InterPro" id="IPR011011">
    <property type="entry name" value="Znf_FYVE_PHD"/>
</dbReference>
<dbReference type="InterPro" id="IPR054386">
    <property type="entry name" value="RIM_Znf"/>
</dbReference>
<feature type="compositionally biased region" description="Low complexity" evidence="12">
    <location>
        <begin position="1"/>
        <end position="15"/>
    </location>
</feature>
<dbReference type="GO" id="GO:0006886">
    <property type="term" value="P:intracellular protein transport"/>
    <property type="evidence" value="ECO:0007669"/>
    <property type="project" value="InterPro"/>
</dbReference>
<dbReference type="GO" id="GO:2000300">
    <property type="term" value="P:regulation of synaptic vesicle exocytosis"/>
    <property type="evidence" value="ECO:0007669"/>
    <property type="project" value="TreeGrafter"/>
</dbReference>
<dbReference type="GO" id="GO:0042734">
    <property type="term" value="C:presynaptic membrane"/>
    <property type="evidence" value="ECO:0007669"/>
    <property type="project" value="TreeGrafter"/>
</dbReference>
<dbReference type="InterPro" id="IPR013083">
    <property type="entry name" value="Znf_RING/FYVE/PHD"/>
</dbReference>
<feature type="compositionally biased region" description="Basic and acidic residues" evidence="12">
    <location>
        <begin position="1353"/>
        <end position="1371"/>
    </location>
</feature>
<feature type="domain" description="C2" evidence="13">
    <location>
        <begin position="1570"/>
        <end position="1688"/>
    </location>
</feature>
<name>A0AAX6QXM6_HETGA</name>
<feature type="region of interest" description="Disordered" evidence="12">
    <location>
        <begin position="767"/>
        <end position="800"/>
    </location>
</feature>
<feature type="domain" description="PDZ" evidence="14">
    <location>
        <begin position="674"/>
        <end position="760"/>
    </location>
</feature>
<evidence type="ECO:0000256" key="12">
    <source>
        <dbReference type="SAM" id="MobiDB-lite"/>
    </source>
</evidence>
<dbReference type="GO" id="GO:0031267">
    <property type="term" value="F:small GTPase binding"/>
    <property type="evidence" value="ECO:0007669"/>
    <property type="project" value="InterPro"/>
</dbReference>
<feature type="compositionally biased region" description="Basic and acidic residues" evidence="12">
    <location>
        <begin position="207"/>
        <end position="221"/>
    </location>
</feature>
<dbReference type="Gene3D" id="3.30.40.10">
    <property type="entry name" value="Zinc/RING finger domain, C3HC4 (zinc finger)"/>
    <property type="match status" value="1"/>
</dbReference>
<dbReference type="GO" id="GO:0030154">
    <property type="term" value="P:cell differentiation"/>
    <property type="evidence" value="ECO:0007669"/>
    <property type="project" value="UniProtKB-KW"/>
</dbReference>
<dbReference type="GO" id="GO:0044325">
    <property type="term" value="F:transmembrane transporter binding"/>
    <property type="evidence" value="ECO:0007669"/>
    <property type="project" value="TreeGrafter"/>
</dbReference>
<protein>
    <submittedName>
        <fullName evidence="18">Regulating synaptic membrane exocytosis protein 2 isoform X7</fullName>
    </submittedName>
</protein>
<feature type="compositionally biased region" description="Polar residues" evidence="12">
    <location>
        <begin position="1025"/>
        <end position="1046"/>
    </location>
</feature>
<keyword evidence="1" id="KW-0268">Exocytosis</keyword>
<dbReference type="SMART" id="SM00239">
    <property type="entry name" value="C2"/>
    <property type="match status" value="2"/>
</dbReference>
<evidence type="ECO:0000256" key="6">
    <source>
        <dbReference type="ARBA" id="ARBA00022775"/>
    </source>
</evidence>
<dbReference type="GO" id="GO:0048788">
    <property type="term" value="C:cytoskeleton of presynaptic active zone"/>
    <property type="evidence" value="ECO:0007669"/>
    <property type="project" value="TreeGrafter"/>
</dbReference>
<dbReference type="Pfam" id="PF22601">
    <property type="entry name" value="RIM2a_ZnF"/>
    <property type="match status" value="1"/>
</dbReference>
<feature type="compositionally biased region" description="Low complexity" evidence="12">
    <location>
        <begin position="1292"/>
        <end position="1313"/>
    </location>
</feature>
<feature type="compositionally biased region" description="Basic and acidic residues" evidence="12">
    <location>
        <begin position="416"/>
        <end position="440"/>
    </location>
</feature>
<proteinExistence type="predicted"/>
<dbReference type="FunFam" id="2.60.40.150:FF:000003">
    <property type="entry name" value="Regulating synaptic membrane exocytosis protein 2"/>
    <property type="match status" value="1"/>
</dbReference>
<feature type="compositionally biased region" description="Basic residues" evidence="12">
    <location>
        <begin position="534"/>
        <end position="543"/>
    </location>
</feature>
<feature type="compositionally biased region" description="Basic and acidic residues" evidence="12">
    <location>
        <begin position="1380"/>
        <end position="1397"/>
    </location>
</feature>
<feature type="compositionally biased region" description="Basic and acidic residues" evidence="12">
    <location>
        <begin position="388"/>
        <end position="407"/>
    </location>
</feature>
<keyword evidence="7" id="KW-0221">Differentiation</keyword>
<evidence type="ECO:0000256" key="9">
    <source>
        <dbReference type="ARBA" id="ARBA00023018"/>
    </source>
</evidence>
<gene>
    <name evidence="18" type="primary">Rims2</name>
</gene>